<organism evidence="2 3">
    <name type="scientific">Geodia barretti</name>
    <name type="common">Barrett's horny sponge</name>
    <dbReference type="NCBI Taxonomy" id="519541"/>
    <lineage>
        <taxon>Eukaryota</taxon>
        <taxon>Metazoa</taxon>
        <taxon>Porifera</taxon>
        <taxon>Demospongiae</taxon>
        <taxon>Heteroscleromorpha</taxon>
        <taxon>Tetractinellida</taxon>
        <taxon>Astrophorina</taxon>
        <taxon>Geodiidae</taxon>
        <taxon>Geodia</taxon>
    </lineage>
</organism>
<evidence type="ECO:0000256" key="1">
    <source>
        <dbReference type="SAM" id="SignalP"/>
    </source>
</evidence>
<dbReference type="AlphaFoldDB" id="A0AA35RU28"/>
<feature type="chain" id="PRO_5041372130" description="Secreted protein" evidence="1">
    <location>
        <begin position="18"/>
        <end position="95"/>
    </location>
</feature>
<reference evidence="2" key="1">
    <citation type="submission" date="2023-03" db="EMBL/GenBank/DDBJ databases">
        <authorList>
            <person name="Steffen K."/>
            <person name="Cardenas P."/>
        </authorList>
    </citation>
    <scope>NUCLEOTIDE SEQUENCE</scope>
</reference>
<sequence>MNLQWLLRLLLPSYVEPNEKDCDSCRDSISTPSVIVSWHHGTVAYHQHIREDPFVMRAAVVKRYSASILQGSGVTCSHIRNTRRIITECVLVHHS</sequence>
<comment type="caution">
    <text evidence="2">The sequence shown here is derived from an EMBL/GenBank/DDBJ whole genome shotgun (WGS) entry which is preliminary data.</text>
</comment>
<keyword evidence="1" id="KW-0732">Signal</keyword>
<dbReference type="Proteomes" id="UP001174909">
    <property type="component" value="Unassembled WGS sequence"/>
</dbReference>
<feature type="non-terminal residue" evidence="2">
    <location>
        <position position="1"/>
    </location>
</feature>
<keyword evidence="3" id="KW-1185">Reference proteome</keyword>
<proteinExistence type="predicted"/>
<name>A0AA35RU28_GEOBA</name>
<gene>
    <name evidence="2" type="ORF">GBAR_LOCUS10032</name>
</gene>
<protein>
    <recommendedName>
        <fullName evidence="4">Secreted protein</fullName>
    </recommendedName>
</protein>
<evidence type="ECO:0008006" key="4">
    <source>
        <dbReference type="Google" id="ProtNLM"/>
    </source>
</evidence>
<evidence type="ECO:0000313" key="3">
    <source>
        <dbReference type="Proteomes" id="UP001174909"/>
    </source>
</evidence>
<accession>A0AA35RU28</accession>
<evidence type="ECO:0000313" key="2">
    <source>
        <dbReference type="EMBL" id="CAI8016356.1"/>
    </source>
</evidence>
<dbReference type="EMBL" id="CASHTH010001519">
    <property type="protein sequence ID" value="CAI8016356.1"/>
    <property type="molecule type" value="Genomic_DNA"/>
</dbReference>
<feature type="signal peptide" evidence="1">
    <location>
        <begin position="1"/>
        <end position="17"/>
    </location>
</feature>